<dbReference type="InterPro" id="IPR003614">
    <property type="entry name" value="Knottins"/>
</dbReference>
<keyword evidence="4 7" id="KW-0732">Signal</keyword>
<dbReference type="Gene3D" id="3.30.30.10">
    <property type="entry name" value="Knottin, scorpion toxin-like"/>
    <property type="match status" value="1"/>
</dbReference>
<comment type="caution">
    <text evidence="9">The sequence shown here is derived from an EMBL/GenBank/DDBJ whole genome shotgun (WGS) entry which is preliminary data.</text>
</comment>
<dbReference type="SMART" id="SM00505">
    <property type="entry name" value="Knot1"/>
    <property type="match status" value="1"/>
</dbReference>
<dbReference type="EMBL" id="JBCGBO010000025">
    <property type="protein sequence ID" value="KAK9177095.1"/>
    <property type="molecule type" value="Genomic_DNA"/>
</dbReference>
<keyword evidence="2" id="KW-0929">Antimicrobial</keyword>
<dbReference type="InterPro" id="IPR036574">
    <property type="entry name" value="Scorpion_toxin-like_sf"/>
</dbReference>
<dbReference type="PANTHER" id="PTHR33147:SF46">
    <property type="entry name" value="DEFENSIN-LIKE PROTEIN 19"/>
    <property type="match status" value="1"/>
</dbReference>
<evidence type="ECO:0000313" key="10">
    <source>
        <dbReference type="Proteomes" id="UP001428341"/>
    </source>
</evidence>
<feature type="signal peptide" evidence="7">
    <location>
        <begin position="1"/>
        <end position="32"/>
    </location>
</feature>
<keyword evidence="10" id="KW-1185">Reference proteome</keyword>
<dbReference type="InterPro" id="IPR008176">
    <property type="entry name" value="Defensin_plant"/>
</dbReference>
<dbReference type="SUPFAM" id="SSF57095">
    <property type="entry name" value="Scorpion toxin-like"/>
    <property type="match status" value="1"/>
</dbReference>
<feature type="domain" description="Knottins-like" evidence="8">
    <location>
        <begin position="34"/>
        <end position="82"/>
    </location>
</feature>
<name>A0AAP0QA18_9ROSI</name>
<evidence type="ECO:0000256" key="4">
    <source>
        <dbReference type="ARBA" id="ARBA00022729"/>
    </source>
</evidence>
<evidence type="ECO:0000259" key="8">
    <source>
        <dbReference type="SMART" id="SM00505"/>
    </source>
</evidence>
<evidence type="ECO:0000256" key="7">
    <source>
        <dbReference type="SAM" id="SignalP"/>
    </source>
</evidence>
<keyword evidence="6" id="KW-1015">Disulfide bond</keyword>
<keyword evidence="5" id="KW-0611">Plant defense</keyword>
<accession>A0AAP0QA18</accession>
<organism evidence="9 10">
    <name type="scientific">Citrus x changshan-huyou</name>
    <dbReference type="NCBI Taxonomy" id="2935761"/>
    <lineage>
        <taxon>Eukaryota</taxon>
        <taxon>Viridiplantae</taxon>
        <taxon>Streptophyta</taxon>
        <taxon>Embryophyta</taxon>
        <taxon>Tracheophyta</taxon>
        <taxon>Spermatophyta</taxon>
        <taxon>Magnoliopsida</taxon>
        <taxon>eudicotyledons</taxon>
        <taxon>Gunneridae</taxon>
        <taxon>Pentapetalae</taxon>
        <taxon>rosids</taxon>
        <taxon>malvids</taxon>
        <taxon>Sapindales</taxon>
        <taxon>Rutaceae</taxon>
        <taxon>Aurantioideae</taxon>
        <taxon>Citrus</taxon>
    </lineage>
</organism>
<dbReference type="AlphaFoldDB" id="A0AAP0QA18"/>
<protein>
    <recommendedName>
        <fullName evidence="8">Knottins-like domain-containing protein</fullName>
    </recommendedName>
</protein>
<evidence type="ECO:0000256" key="3">
    <source>
        <dbReference type="ARBA" id="ARBA00022577"/>
    </source>
</evidence>
<dbReference type="PROSITE" id="PS00940">
    <property type="entry name" value="GAMMA_THIONIN"/>
    <property type="match status" value="1"/>
</dbReference>
<dbReference type="Pfam" id="PF00304">
    <property type="entry name" value="Gamma-thionin"/>
    <property type="match status" value="1"/>
</dbReference>
<reference evidence="9 10" key="1">
    <citation type="submission" date="2024-05" db="EMBL/GenBank/DDBJ databases">
        <title>Haplotype-resolved chromosome-level genome assembly of Huyou (Citrus changshanensis).</title>
        <authorList>
            <person name="Miao C."/>
            <person name="Chen W."/>
            <person name="Wu Y."/>
            <person name="Wang L."/>
            <person name="Zhao S."/>
            <person name="Grierson D."/>
            <person name="Xu C."/>
            <person name="Chen K."/>
        </authorList>
    </citation>
    <scope>NUCLEOTIDE SEQUENCE [LARGE SCALE GENOMIC DNA]</scope>
    <source>
        <strain evidence="9">01-14</strain>
        <tissue evidence="9">Leaf</tissue>
    </source>
</reference>
<dbReference type="PANTHER" id="PTHR33147">
    <property type="entry name" value="DEFENSIN-LIKE PROTEIN 1"/>
    <property type="match status" value="1"/>
</dbReference>
<evidence type="ECO:0000313" key="9">
    <source>
        <dbReference type="EMBL" id="KAK9177095.1"/>
    </source>
</evidence>
<dbReference type="GO" id="GO:0031640">
    <property type="term" value="P:killing of cells of another organism"/>
    <property type="evidence" value="ECO:0007669"/>
    <property type="project" value="UniProtKB-KW"/>
</dbReference>
<dbReference type="GO" id="GO:0050832">
    <property type="term" value="P:defense response to fungus"/>
    <property type="evidence" value="ECO:0007669"/>
    <property type="project" value="UniProtKB-KW"/>
</dbReference>
<proteinExistence type="inferred from homology"/>
<evidence type="ECO:0000256" key="5">
    <source>
        <dbReference type="ARBA" id="ARBA00022821"/>
    </source>
</evidence>
<gene>
    <name evidence="9" type="ORF">WN944_029114</name>
</gene>
<keyword evidence="3" id="KW-0295">Fungicide</keyword>
<sequence length="82" mass="9268">MAKSVASITTAFALIFAFFILFASFEVLMAEAKVCQRRSKTWSGPCLNTGKCSRHCKQQEYARYGACYRQGTGYACFCYFKC</sequence>
<evidence type="ECO:0000256" key="6">
    <source>
        <dbReference type="ARBA" id="ARBA00023157"/>
    </source>
</evidence>
<dbReference type="Proteomes" id="UP001428341">
    <property type="component" value="Unassembled WGS sequence"/>
</dbReference>
<evidence type="ECO:0000256" key="1">
    <source>
        <dbReference type="ARBA" id="ARBA00006722"/>
    </source>
</evidence>
<evidence type="ECO:0000256" key="2">
    <source>
        <dbReference type="ARBA" id="ARBA00022529"/>
    </source>
</evidence>
<comment type="similarity">
    <text evidence="1">Belongs to the DEFL family.</text>
</comment>
<feature type="chain" id="PRO_5043038975" description="Knottins-like domain-containing protein" evidence="7">
    <location>
        <begin position="33"/>
        <end position="82"/>
    </location>
</feature>